<dbReference type="Proteomes" id="UP000230824">
    <property type="component" value="Segment"/>
</dbReference>
<dbReference type="GeneID" id="62611879"/>
<feature type="domain" description="VWFA" evidence="1">
    <location>
        <begin position="25"/>
        <end position="248"/>
    </location>
</feature>
<protein>
    <recommendedName>
        <fullName evidence="1">VWFA domain-containing protein</fullName>
    </recommendedName>
</protein>
<dbReference type="SUPFAM" id="SSF53300">
    <property type="entry name" value="vWA-like"/>
    <property type="match status" value="1"/>
</dbReference>
<keyword evidence="3" id="KW-1185">Reference proteome</keyword>
<proteinExistence type="predicted"/>
<sequence>MSNKISLKKRQETLTVSLRKKKINDVVLRVGSALDISGSMCELYRDGTVSDFVGKLLPFGMKFDDNAQIDMWAFNSSSFELPPATAGVYDDYVGSCMSNVCINGGTAYAPVMQEIYDTYFGSVPMKNITREVVEYEEVPAKGFLAKLTGKKELVEVTRTVVEQVVDTDAQVDRTPAMIFFQTDGENMDTSAVRSLLNKHRNTPVYWFMVGVGNANFKFLKDLAKEYDNVDFIGIADLSLSDEELYDKLLSEEFGEWVKKFGAKA</sequence>
<evidence type="ECO:0000313" key="3">
    <source>
        <dbReference type="Proteomes" id="UP000230824"/>
    </source>
</evidence>
<reference evidence="2 3" key="1">
    <citation type="submission" date="2017-09" db="EMBL/GenBank/DDBJ databases">
        <title>Phage vB_EcoM_PHB05 against multidrug-resistant shiga toxin-producing Escherichia.</title>
        <authorList>
            <person name="Chen Y."/>
            <person name="Song J."/>
            <person name="Wu B."/>
        </authorList>
    </citation>
    <scope>NUCLEOTIDE SEQUENCE [LARGE SCALE GENOMIC DNA]</scope>
    <source>
        <strain evidence="2">Wastewater</strain>
    </source>
</reference>
<dbReference type="RefSeq" id="YP_009984535.1">
    <property type="nucleotide sequence ID" value="NC_052652.1"/>
</dbReference>
<dbReference type="EMBL" id="MF805809">
    <property type="protein sequence ID" value="ATI15909.1"/>
    <property type="molecule type" value="Genomic_DNA"/>
</dbReference>
<accession>A0A291LAD6</accession>
<dbReference type="InterPro" id="IPR019303">
    <property type="entry name" value="vWA_TerF_C"/>
</dbReference>
<dbReference type="InterPro" id="IPR002035">
    <property type="entry name" value="VWF_A"/>
</dbReference>
<dbReference type="KEGG" id="vg:62611879"/>
<evidence type="ECO:0000313" key="2">
    <source>
        <dbReference type="EMBL" id="ATI15909.1"/>
    </source>
</evidence>
<name>A0A291LAD6_9CAUD</name>
<dbReference type="InterPro" id="IPR036465">
    <property type="entry name" value="vWFA_dom_sf"/>
</dbReference>
<dbReference type="Pfam" id="PF10138">
    <property type="entry name" value="vWA-TerF-like"/>
    <property type="match status" value="2"/>
</dbReference>
<organism evidence="2 3">
    <name type="scientific">Escherichia phage vB_EcoM_PHB05</name>
    <dbReference type="NCBI Taxonomy" id="2041347"/>
    <lineage>
        <taxon>Viruses</taxon>
        <taxon>Duplodnaviria</taxon>
        <taxon>Heunggongvirae</taxon>
        <taxon>Uroviricota</taxon>
        <taxon>Caudoviricetes</taxon>
        <taxon>Stephanstirmvirinae</taxon>
        <taxon>Justusliebigvirus</taxon>
        <taxon>Justusliebigvirus PHB05</taxon>
    </lineage>
</organism>
<dbReference type="Gene3D" id="3.40.50.410">
    <property type="entry name" value="von Willebrand factor, type A domain"/>
    <property type="match status" value="1"/>
</dbReference>
<evidence type="ECO:0000259" key="1">
    <source>
        <dbReference type="PROSITE" id="PS50234"/>
    </source>
</evidence>
<dbReference type="PROSITE" id="PS50234">
    <property type="entry name" value="VWFA"/>
    <property type="match status" value="1"/>
</dbReference>